<feature type="region of interest" description="Disordered" evidence="1">
    <location>
        <begin position="67"/>
        <end position="222"/>
    </location>
</feature>
<gene>
    <name evidence="2" type="ORF">DUNSADRAFT_11942</name>
</gene>
<evidence type="ECO:0000313" key="2">
    <source>
        <dbReference type="EMBL" id="KAF5832242.1"/>
    </source>
</evidence>
<dbReference type="EMBL" id="MU069887">
    <property type="protein sequence ID" value="KAF5832242.1"/>
    <property type="molecule type" value="Genomic_DNA"/>
</dbReference>
<proteinExistence type="predicted"/>
<feature type="region of interest" description="Disordered" evidence="1">
    <location>
        <begin position="24"/>
        <end position="43"/>
    </location>
</feature>
<feature type="region of interest" description="Disordered" evidence="1">
    <location>
        <begin position="473"/>
        <end position="553"/>
    </location>
</feature>
<feature type="region of interest" description="Disordered" evidence="1">
    <location>
        <begin position="236"/>
        <end position="313"/>
    </location>
</feature>
<feature type="compositionally biased region" description="Polar residues" evidence="1">
    <location>
        <begin position="487"/>
        <end position="518"/>
    </location>
</feature>
<feature type="compositionally biased region" description="Pro residues" evidence="1">
    <location>
        <begin position="272"/>
        <end position="286"/>
    </location>
</feature>
<feature type="region of interest" description="Disordered" evidence="1">
    <location>
        <begin position="749"/>
        <end position="771"/>
    </location>
</feature>
<feature type="region of interest" description="Disordered" evidence="1">
    <location>
        <begin position="666"/>
        <end position="686"/>
    </location>
</feature>
<feature type="compositionally biased region" description="Polar residues" evidence="1">
    <location>
        <begin position="797"/>
        <end position="808"/>
    </location>
</feature>
<comment type="caution">
    <text evidence="2">The sequence shown here is derived from an EMBL/GenBank/DDBJ whole genome shotgun (WGS) entry which is preliminary data.</text>
</comment>
<feature type="region of interest" description="Disordered" evidence="1">
    <location>
        <begin position="416"/>
        <end position="440"/>
    </location>
</feature>
<feature type="compositionally biased region" description="Low complexity" evidence="1">
    <location>
        <begin position="97"/>
        <end position="124"/>
    </location>
</feature>
<feature type="compositionally biased region" description="Low complexity" evidence="1">
    <location>
        <begin position="184"/>
        <end position="199"/>
    </location>
</feature>
<feature type="compositionally biased region" description="Basic and acidic residues" evidence="1">
    <location>
        <begin position="1047"/>
        <end position="1059"/>
    </location>
</feature>
<feature type="compositionally biased region" description="Low complexity" evidence="1">
    <location>
        <begin position="256"/>
        <end position="271"/>
    </location>
</feature>
<organism evidence="2 3">
    <name type="scientific">Dunaliella salina</name>
    <name type="common">Green alga</name>
    <name type="synonym">Protococcus salinus</name>
    <dbReference type="NCBI Taxonomy" id="3046"/>
    <lineage>
        <taxon>Eukaryota</taxon>
        <taxon>Viridiplantae</taxon>
        <taxon>Chlorophyta</taxon>
        <taxon>core chlorophytes</taxon>
        <taxon>Chlorophyceae</taxon>
        <taxon>CS clade</taxon>
        <taxon>Chlamydomonadales</taxon>
        <taxon>Dunaliellaceae</taxon>
        <taxon>Dunaliella</taxon>
    </lineage>
</organism>
<feature type="compositionally biased region" description="Polar residues" evidence="1">
    <location>
        <begin position="356"/>
        <end position="373"/>
    </location>
</feature>
<feature type="compositionally biased region" description="Basic and acidic residues" evidence="1">
    <location>
        <begin position="809"/>
        <end position="830"/>
    </location>
</feature>
<accession>A0ABQ7GCA7</accession>
<feature type="compositionally biased region" description="Low complexity" evidence="1">
    <location>
        <begin position="67"/>
        <end position="84"/>
    </location>
</feature>
<feature type="compositionally biased region" description="Low complexity" evidence="1">
    <location>
        <begin position="429"/>
        <end position="440"/>
    </location>
</feature>
<feature type="compositionally biased region" description="Polar residues" evidence="1">
    <location>
        <begin position="208"/>
        <end position="222"/>
    </location>
</feature>
<feature type="region of interest" description="Disordered" evidence="1">
    <location>
        <begin position="926"/>
        <end position="1068"/>
    </location>
</feature>
<reference evidence="2" key="1">
    <citation type="submission" date="2017-08" db="EMBL/GenBank/DDBJ databases">
        <authorList>
            <person name="Polle J.E."/>
            <person name="Barry K."/>
            <person name="Cushman J."/>
            <person name="Schmutz J."/>
            <person name="Tran D."/>
            <person name="Hathwaick L.T."/>
            <person name="Yim W.C."/>
            <person name="Jenkins J."/>
            <person name="Mckie-Krisberg Z.M."/>
            <person name="Prochnik S."/>
            <person name="Lindquist E."/>
            <person name="Dockter R.B."/>
            <person name="Adam C."/>
            <person name="Molina H."/>
            <person name="Bunkerborg J."/>
            <person name="Jin E."/>
            <person name="Buchheim M."/>
            <person name="Magnuson J."/>
        </authorList>
    </citation>
    <scope>NUCLEOTIDE SEQUENCE</scope>
    <source>
        <strain evidence="2">CCAP 19/18</strain>
    </source>
</reference>
<keyword evidence="3" id="KW-1185">Reference proteome</keyword>
<feature type="region of interest" description="Disordered" evidence="1">
    <location>
        <begin position="790"/>
        <end position="868"/>
    </location>
</feature>
<evidence type="ECO:0000313" key="3">
    <source>
        <dbReference type="Proteomes" id="UP000815325"/>
    </source>
</evidence>
<feature type="compositionally biased region" description="Basic and acidic residues" evidence="1">
    <location>
        <begin position="1011"/>
        <end position="1023"/>
    </location>
</feature>
<dbReference type="Proteomes" id="UP000815325">
    <property type="component" value="Unassembled WGS sequence"/>
</dbReference>
<protein>
    <submittedName>
        <fullName evidence="2">Uncharacterized protein</fullName>
    </submittedName>
</protein>
<sequence>MHAYELDYEVVSVLANRKHSAESPASPVAAIGPHSANGPAAALPRCRTPQRLHTHFLVPRSVECASGSLCSKSSSSSRSSSPGSILHEQPQRHQHPPRLQQQQQQQQQQPLQQQPLQQQPLQQQEDARRLMKSRSLQGSPNPSAPHPWGLPGRNGKPFPLPSRRSAEPVCTPDLHARRHEPHVSESSSVRSSTSSSNMSCHRAPPKRSVTSSPLPGHTGPSSLPICNSLPNLGCRATSPPRQLAHRAKAGSLMHTPPQLQQRQKQQARAAPRQPPSQGPIKWPVPPARATSSSSAPRCAQEVASSSCPNSPFAVASQPQRQWKRFAQDGTLSATILARAEEKLHELAALEGERTSYPDSQGQAQMGPPSTGSSANFGGSAVQRHLQLSRSEASLFSLPAAAHKTTQHHFVQPDCAQSAAKTELDRHHQQQQQQQGSNTAGALASADLNAPADLDPAINDADALKLCLGMLRGTGRPPSCSDKDSSTRKSTPRLSPLSMSRYSKANTHSLNQPMDSSGSPADGNKAGSRLSRHAGCGTLGDSCPKEGGRGPRPLEGIQAAYKAAPASAAHHDKAATTSHAHHKVVALQGSPSGSDLSSWRSCPSLLPSECSADSLTYQEQPQLYHNLCNAMQCRSQDGLQLVDGARRRARRRSNMCNAKALFPLQDGASAASGLSPRSSPPRMPHQKQSTKCLCATNAVAFDEEAAELAEREYMAVSQKAHGSLDSESPEFMMAVAQLQAYRPIFIAPDRKPKAAKPGNTAAGPAGPKSDREEIEEIIRTQHEEAIARMLNGKDARQSRCTGPPKQQQCRPEERCASMEPKKEKRSDRKQVLQEVVVADMESESTDNEQGVSEAEDAVSVAGELADGKQEEAVAAPPAAPAAEECKQPAVAATAAATVREMVNEPQSPPAEKEPWKLWKMTTSDDVEGGVALEPGEFPADRKPPLWKPWRPLDLEHVGGWGSKESPADEKPSPWKPVRPLNPDHYNGSWGSKEPPADKKPPTWKPVQPCNPDHYDGSWDSKSPERSGSPAVSPVPWKPFWHTNPVDLSDLRPIDGSEKKGKPLQPMWRL</sequence>
<feature type="region of interest" description="Disordered" evidence="1">
    <location>
        <begin position="353"/>
        <end position="373"/>
    </location>
</feature>
<evidence type="ECO:0000256" key="1">
    <source>
        <dbReference type="SAM" id="MobiDB-lite"/>
    </source>
</evidence>
<name>A0ABQ7GCA7_DUNSA</name>
<feature type="compositionally biased region" description="Low complexity" evidence="1">
    <location>
        <begin position="287"/>
        <end position="299"/>
    </location>
</feature>